<accession>A0AC60A8Q5</accession>
<reference evidence="1" key="2">
    <citation type="submission" date="2025-03" db="EMBL/GenBank/DDBJ databases">
        <authorList>
            <consortium name="ELIXIR-Norway"/>
            <consortium name="Elixir Norway"/>
        </authorList>
    </citation>
    <scope>NUCLEOTIDE SEQUENCE</scope>
</reference>
<gene>
    <name evidence="1" type="ORF">MRATA1EN22A_LOCUS28247</name>
</gene>
<evidence type="ECO:0000313" key="1">
    <source>
        <dbReference type="EMBL" id="CAN0571072.1"/>
    </source>
</evidence>
<organism evidence="1 2">
    <name type="scientific">Rangifer tarandus platyrhynchus</name>
    <name type="common">Svalbard reindeer</name>
    <dbReference type="NCBI Taxonomy" id="3082113"/>
    <lineage>
        <taxon>Eukaryota</taxon>
        <taxon>Metazoa</taxon>
        <taxon>Chordata</taxon>
        <taxon>Craniata</taxon>
        <taxon>Vertebrata</taxon>
        <taxon>Euteleostomi</taxon>
        <taxon>Mammalia</taxon>
        <taxon>Eutheria</taxon>
        <taxon>Laurasiatheria</taxon>
        <taxon>Artiodactyla</taxon>
        <taxon>Ruminantia</taxon>
        <taxon>Pecora</taxon>
        <taxon>Cervidae</taxon>
        <taxon>Odocoileinae</taxon>
        <taxon>Rangifer</taxon>
    </lineage>
</organism>
<proteinExistence type="predicted"/>
<sequence>MGADLTRQADSTLATIPLRTQPLVSERGPVYYWVALAPSPDPRYNSAVALCCFVAASDECPSCRKGWLPTPPLRALVTPTSLESLQCVGQEGSRPLAWFLLNFDFCI</sequence>
<reference evidence="1" key="1">
    <citation type="submission" date="2023-05" db="EMBL/GenBank/DDBJ databases">
        <authorList>
            <consortium name="ELIXIR-Norway"/>
        </authorList>
    </citation>
    <scope>NUCLEOTIDE SEQUENCE</scope>
</reference>
<evidence type="ECO:0000313" key="2">
    <source>
        <dbReference type="Proteomes" id="UP001162501"/>
    </source>
</evidence>
<dbReference type="Proteomes" id="UP001162501">
    <property type="component" value="Chromosome 9"/>
</dbReference>
<name>A0AC60A8Q5_RANTA</name>
<protein>
    <submittedName>
        <fullName evidence="1">Uncharacterized protein</fullName>
    </submittedName>
</protein>
<dbReference type="EMBL" id="OX596093">
    <property type="protein sequence ID" value="CAN0571072.1"/>
    <property type="molecule type" value="Genomic_DNA"/>
</dbReference>